<evidence type="ECO:0000313" key="2">
    <source>
        <dbReference type="EMBL" id="PRQ51124.1"/>
    </source>
</evidence>
<comment type="caution">
    <text evidence="2">The sequence shown here is derived from an EMBL/GenBank/DDBJ whole genome shotgun (WGS) entry which is preliminary data.</text>
</comment>
<gene>
    <name evidence="2" type="ORF">RchiOBHm_Chr2g0140881</name>
</gene>
<evidence type="ECO:0000313" key="3">
    <source>
        <dbReference type="Proteomes" id="UP000238479"/>
    </source>
</evidence>
<name>A0A2P6RXJ4_ROSCH</name>
<dbReference type="Gramene" id="PRQ51124">
    <property type="protein sequence ID" value="PRQ51124"/>
    <property type="gene ID" value="RchiOBHm_Chr2g0140881"/>
</dbReference>
<proteinExistence type="predicted"/>
<keyword evidence="1" id="KW-1133">Transmembrane helix</keyword>
<dbReference type="Proteomes" id="UP000238479">
    <property type="component" value="Chromosome 2"/>
</dbReference>
<organism evidence="2 3">
    <name type="scientific">Rosa chinensis</name>
    <name type="common">China rose</name>
    <dbReference type="NCBI Taxonomy" id="74649"/>
    <lineage>
        <taxon>Eukaryota</taxon>
        <taxon>Viridiplantae</taxon>
        <taxon>Streptophyta</taxon>
        <taxon>Embryophyta</taxon>
        <taxon>Tracheophyta</taxon>
        <taxon>Spermatophyta</taxon>
        <taxon>Magnoliopsida</taxon>
        <taxon>eudicotyledons</taxon>
        <taxon>Gunneridae</taxon>
        <taxon>Pentapetalae</taxon>
        <taxon>rosids</taxon>
        <taxon>fabids</taxon>
        <taxon>Rosales</taxon>
        <taxon>Rosaceae</taxon>
        <taxon>Rosoideae</taxon>
        <taxon>Rosoideae incertae sedis</taxon>
        <taxon>Rosa</taxon>
    </lineage>
</organism>
<reference evidence="2 3" key="1">
    <citation type="journal article" date="2018" name="Nat. Genet.">
        <title>The Rosa genome provides new insights in the design of modern roses.</title>
        <authorList>
            <person name="Bendahmane M."/>
        </authorList>
    </citation>
    <scope>NUCLEOTIDE SEQUENCE [LARGE SCALE GENOMIC DNA]</scope>
    <source>
        <strain evidence="3">cv. Old Blush</strain>
    </source>
</reference>
<dbReference type="EMBL" id="PDCK01000040">
    <property type="protein sequence ID" value="PRQ51124.1"/>
    <property type="molecule type" value="Genomic_DNA"/>
</dbReference>
<protein>
    <submittedName>
        <fullName evidence="2">Uncharacterized protein</fullName>
    </submittedName>
</protein>
<keyword evidence="1" id="KW-0472">Membrane</keyword>
<evidence type="ECO:0000256" key="1">
    <source>
        <dbReference type="SAM" id="Phobius"/>
    </source>
</evidence>
<feature type="transmembrane region" description="Helical" evidence="1">
    <location>
        <begin position="30"/>
        <end position="51"/>
    </location>
</feature>
<keyword evidence="1" id="KW-0812">Transmembrane</keyword>
<dbReference type="AlphaFoldDB" id="A0A2P6RXJ4"/>
<accession>A0A2P6RXJ4</accession>
<keyword evidence="3" id="KW-1185">Reference proteome</keyword>
<sequence>MVGIAALCIKRVSLSELKFLLKFYAKKCSRGSVAAVPLLIVQYYFNVVHFFRYGKLIKWVI</sequence>